<name>A0ABT9HA81_9SPHN</name>
<reference evidence="7 8" key="1">
    <citation type="submission" date="2023-08" db="EMBL/GenBank/DDBJ databases">
        <title>genomic of DY56.</title>
        <authorList>
            <person name="Wang Y."/>
        </authorList>
    </citation>
    <scope>NUCLEOTIDE SEQUENCE [LARGE SCALE GENOMIC DNA]</scope>
    <source>
        <strain evidence="7 8">DY56-A-20</strain>
    </source>
</reference>
<keyword evidence="4 5" id="KW-0472">Membrane</keyword>
<protein>
    <submittedName>
        <fullName evidence="7">Sterol desaturase family protein</fullName>
    </submittedName>
</protein>
<evidence type="ECO:0000313" key="8">
    <source>
        <dbReference type="Proteomes" id="UP001235664"/>
    </source>
</evidence>
<feature type="domain" description="Fatty acid hydroxylase" evidence="6">
    <location>
        <begin position="92"/>
        <end position="228"/>
    </location>
</feature>
<feature type="transmembrane region" description="Helical" evidence="5">
    <location>
        <begin position="6"/>
        <end position="26"/>
    </location>
</feature>
<dbReference type="Proteomes" id="UP001235664">
    <property type="component" value="Unassembled WGS sequence"/>
</dbReference>
<sequence>MDPQSPLLALIALAATALVFVALAAVELAVPRRRLRHGRSRRWITNLGLFALDTALVRLAVPLLMIGTAQLAEVRGWGLFNQFALPFWLELLLVLALLDLALFLQHWATHRVPLLWRLHQVHHADPDFDVTTAARFHPLEIALSMLYKMAVVAALGPAALAVFVFEVVFVAATVFVHANLSLPPALDRSARSAIVTPDMHRIHHSTLQRETNSNFGTMLSGWDRLFGTYRDRAQAGQDGLTIGLAEYQDRRPLGLWWSLVLPFRHRARLADKAKGPQSG</sequence>
<gene>
    <name evidence="7" type="ORF">Q9K01_11365</name>
</gene>
<evidence type="ECO:0000313" key="7">
    <source>
        <dbReference type="EMBL" id="MDP4540227.1"/>
    </source>
</evidence>
<dbReference type="InterPro" id="IPR006694">
    <property type="entry name" value="Fatty_acid_hydroxylase"/>
</dbReference>
<evidence type="ECO:0000256" key="2">
    <source>
        <dbReference type="ARBA" id="ARBA00022692"/>
    </source>
</evidence>
<organism evidence="7 8">
    <name type="scientific">Qipengyuania benthica</name>
    <dbReference type="NCBI Taxonomy" id="3067651"/>
    <lineage>
        <taxon>Bacteria</taxon>
        <taxon>Pseudomonadati</taxon>
        <taxon>Pseudomonadota</taxon>
        <taxon>Alphaproteobacteria</taxon>
        <taxon>Sphingomonadales</taxon>
        <taxon>Erythrobacteraceae</taxon>
        <taxon>Qipengyuania</taxon>
    </lineage>
</organism>
<comment type="subcellular location">
    <subcellularLocation>
        <location evidence="1">Membrane</location>
    </subcellularLocation>
</comment>
<dbReference type="Pfam" id="PF04116">
    <property type="entry name" value="FA_hydroxylase"/>
    <property type="match status" value="1"/>
</dbReference>
<dbReference type="PANTHER" id="PTHR11863">
    <property type="entry name" value="STEROL DESATURASE"/>
    <property type="match status" value="1"/>
</dbReference>
<dbReference type="InterPro" id="IPR050307">
    <property type="entry name" value="Sterol_Desaturase_Related"/>
</dbReference>
<accession>A0ABT9HA81</accession>
<dbReference type="RefSeq" id="WP_305930361.1">
    <property type="nucleotide sequence ID" value="NZ_JAVAIL010000003.1"/>
</dbReference>
<proteinExistence type="predicted"/>
<feature type="transmembrane region" description="Helical" evidence="5">
    <location>
        <begin position="47"/>
        <end position="67"/>
    </location>
</feature>
<feature type="transmembrane region" description="Helical" evidence="5">
    <location>
        <begin position="87"/>
        <end position="108"/>
    </location>
</feature>
<feature type="transmembrane region" description="Helical" evidence="5">
    <location>
        <begin position="150"/>
        <end position="176"/>
    </location>
</feature>
<evidence type="ECO:0000256" key="5">
    <source>
        <dbReference type="SAM" id="Phobius"/>
    </source>
</evidence>
<keyword evidence="8" id="KW-1185">Reference proteome</keyword>
<evidence type="ECO:0000256" key="3">
    <source>
        <dbReference type="ARBA" id="ARBA00022989"/>
    </source>
</evidence>
<dbReference type="EMBL" id="JAVAIL010000003">
    <property type="protein sequence ID" value="MDP4540227.1"/>
    <property type="molecule type" value="Genomic_DNA"/>
</dbReference>
<evidence type="ECO:0000256" key="1">
    <source>
        <dbReference type="ARBA" id="ARBA00004370"/>
    </source>
</evidence>
<keyword evidence="2 5" id="KW-0812">Transmembrane</keyword>
<evidence type="ECO:0000256" key="4">
    <source>
        <dbReference type="ARBA" id="ARBA00023136"/>
    </source>
</evidence>
<keyword evidence="3 5" id="KW-1133">Transmembrane helix</keyword>
<comment type="caution">
    <text evidence="7">The sequence shown here is derived from an EMBL/GenBank/DDBJ whole genome shotgun (WGS) entry which is preliminary data.</text>
</comment>
<evidence type="ECO:0000259" key="6">
    <source>
        <dbReference type="Pfam" id="PF04116"/>
    </source>
</evidence>